<proteinExistence type="inferred from homology"/>
<evidence type="ECO:0000256" key="3">
    <source>
        <dbReference type="ARBA" id="ARBA00023054"/>
    </source>
</evidence>
<dbReference type="PANTHER" id="PTHR14428:SF5">
    <property type="entry name" value="NUCLEOLAR COMPLEX PROTEIN 3 HOMOLOG"/>
    <property type="match status" value="1"/>
</dbReference>
<dbReference type="Pfam" id="PF03914">
    <property type="entry name" value="CBF"/>
    <property type="match status" value="1"/>
</dbReference>
<feature type="compositionally biased region" description="Acidic residues" evidence="5">
    <location>
        <begin position="320"/>
        <end position="335"/>
    </location>
</feature>
<dbReference type="GeneID" id="77728206"/>
<feature type="region of interest" description="Disordered" evidence="5">
    <location>
        <begin position="1"/>
        <end position="339"/>
    </location>
</feature>
<feature type="compositionally biased region" description="Basic and acidic residues" evidence="5">
    <location>
        <begin position="60"/>
        <end position="71"/>
    </location>
</feature>
<dbReference type="InterPro" id="IPR005612">
    <property type="entry name" value="CCAAT-binding_factor"/>
</dbReference>
<evidence type="ECO:0000256" key="5">
    <source>
        <dbReference type="SAM" id="MobiDB-lite"/>
    </source>
</evidence>
<keyword evidence="4" id="KW-0539">Nucleus</keyword>
<feature type="region of interest" description="Disordered" evidence="5">
    <location>
        <begin position="590"/>
        <end position="639"/>
    </location>
</feature>
<dbReference type="GO" id="GO:0006270">
    <property type="term" value="P:DNA replication initiation"/>
    <property type="evidence" value="ECO:0007669"/>
    <property type="project" value="TreeGrafter"/>
</dbReference>
<evidence type="ECO:0000313" key="9">
    <source>
        <dbReference type="Proteomes" id="UP001164286"/>
    </source>
</evidence>
<evidence type="ECO:0000313" key="8">
    <source>
        <dbReference type="EMBL" id="KAI9634133.1"/>
    </source>
</evidence>
<dbReference type="RefSeq" id="XP_052943910.1">
    <property type="nucleotide sequence ID" value="XM_053089001.1"/>
</dbReference>
<dbReference type="GO" id="GO:0003682">
    <property type="term" value="F:chromatin binding"/>
    <property type="evidence" value="ECO:0007669"/>
    <property type="project" value="TreeGrafter"/>
</dbReference>
<dbReference type="Proteomes" id="UP001164286">
    <property type="component" value="Unassembled WGS sequence"/>
</dbReference>
<dbReference type="PANTHER" id="PTHR14428">
    <property type="entry name" value="NUCLEOLAR COMPLEX PROTEIN 3"/>
    <property type="match status" value="1"/>
</dbReference>
<feature type="compositionally biased region" description="Acidic residues" evidence="5">
    <location>
        <begin position="98"/>
        <end position="128"/>
    </location>
</feature>
<dbReference type="GO" id="GO:0005730">
    <property type="term" value="C:nucleolus"/>
    <property type="evidence" value="ECO:0007669"/>
    <property type="project" value="UniProtKB-SubCell"/>
</dbReference>
<comment type="caution">
    <text evidence="8">The sequence shown here is derived from an EMBL/GenBank/DDBJ whole genome shotgun (WGS) entry which is preliminary data.</text>
</comment>
<evidence type="ECO:0000256" key="1">
    <source>
        <dbReference type="ARBA" id="ARBA00004604"/>
    </source>
</evidence>
<name>A0AA38H4S3_9TREE</name>
<dbReference type="Pfam" id="PF07540">
    <property type="entry name" value="NOC3p"/>
    <property type="match status" value="1"/>
</dbReference>
<feature type="domain" description="CCAAT-binding factor" evidence="6">
    <location>
        <begin position="752"/>
        <end position="934"/>
    </location>
</feature>
<evidence type="ECO:0000256" key="2">
    <source>
        <dbReference type="ARBA" id="ARBA00007797"/>
    </source>
</evidence>
<dbReference type="AlphaFoldDB" id="A0AA38H4S3"/>
<comment type="subcellular location">
    <subcellularLocation>
        <location evidence="1">Nucleus</location>
        <location evidence="1">Nucleolus</location>
    </subcellularLocation>
</comment>
<gene>
    <name evidence="8" type="ORF">MKK02DRAFT_34726</name>
</gene>
<protein>
    <submittedName>
        <fullName evidence="8">CBF/Mak21 family-domain-containing protein</fullName>
    </submittedName>
</protein>
<evidence type="ECO:0000259" key="6">
    <source>
        <dbReference type="Pfam" id="PF03914"/>
    </source>
</evidence>
<dbReference type="InterPro" id="IPR011501">
    <property type="entry name" value="Noc3_N"/>
</dbReference>
<feature type="compositionally biased region" description="Acidic residues" evidence="5">
    <location>
        <begin position="185"/>
        <end position="234"/>
    </location>
</feature>
<feature type="compositionally biased region" description="Basic and acidic residues" evidence="5">
    <location>
        <begin position="605"/>
        <end position="626"/>
    </location>
</feature>
<keyword evidence="9" id="KW-1185">Reference proteome</keyword>
<feature type="domain" description="Nucleolar complex-associated protein 3 N-terminal" evidence="7">
    <location>
        <begin position="371"/>
        <end position="475"/>
    </location>
</feature>
<dbReference type="InterPro" id="IPR016903">
    <property type="entry name" value="Nucleolar_cplx-assoc_3"/>
</dbReference>
<evidence type="ECO:0000259" key="7">
    <source>
        <dbReference type="Pfam" id="PF07540"/>
    </source>
</evidence>
<sequence length="959" mass="107631">MVKPPPKGAPKRKAAPPVLKPSKRAKTIKNARAAASAPKPKPGQAPKESNVGLNGKPKRRPDQVKKVKLRDQGVIPVPRGEFDVGRRRRPVVAGSRDNEEDGSEDEEEEDDGDEDGDDLMDLGEEEGLEAGFLLGMDRQALSRTTKETKRLHQLSKTQEQMPVKKRQKSRLPSPGSASTMSDFDINSDDELPSDSELNDSELDDSVVDTEGEVDEEDGDENESGDDDVDADVMDAFDNLSEDMDKGDHKKRKGKRREEEADYEMSGRSRWAGKPEEEDGEQVEVGRLPIKLPSGEVQQVEGTTKIELPASKKRKAKPEPVEEEEEEEGEDEEDQEGAAARMATTKGRFGRMGVAEIVGHEGWKNARKLEAAKEQIAALGAEILAGGELVDTIPTLTRLSTFSLPTVTSPNSSTPLTVPNSVRGLSLLSQLAVYKDLVPGYRIRQLTEAEEAEKVRDEVKRMREGEKGLVRTYKAYLKTLETEIRKKSPLSTLSIKCYCDLLSAIPHFNFSENIMGVLVGKIGRRSWDEDSDLILATFIAVFKADLTSTYSQTLVRLIARMTKERKFQIHPDVLSCLLHLRLHTELDQMVANRKDQKAKNNSKKFAGRDGKDKDGKEKKEFKSEIKKKWQTKNQKKKEKEMKEVEKDMKEAEAEIDLEERAQVQTETLKNLFVLYFLILKNQQRTPLLPTALEGITHFGHFINIEFFRDLLTVLRRIVVEEPQPILTDAKEAEEEEEIYQDPVGDSERIRTRLLAIATAFEILSGQGEALNIDLSDFINALFGLLRPLSLDTGIDDPTSYTPLPSNFFGRPSRFRLLVPGRLPPKTTPLSSLPTSQILLRCLHSVFFARHATNPPWRTAAFVKRLTECSLFFPPAFAKTVLELVATLLSRDAKLEGLLDTEERTFDGTYKPELDDPQLVNTFATSLYEVLLIEGKYWEKSVKEEGRKLGLGNPNSVQQKM</sequence>
<keyword evidence="3" id="KW-0175">Coiled coil</keyword>
<accession>A0AA38H4S3</accession>
<reference evidence="8" key="1">
    <citation type="journal article" date="2022" name="G3 (Bethesda)">
        <title>High quality genome of the basidiomycete yeast Dioszegia hungarica PDD-24b-2 isolated from cloud water.</title>
        <authorList>
            <person name="Jarrige D."/>
            <person name="Haridas S."/>
            <person name="Bleykasten-Grosshans C."/>
            <person name="Joly M."/>
            <person name="Nadalig T."/>
            <person name="Sancelme M."/>
            <person name="Vuilleumier S."/>
            <person name="Grigoriev I.V."/>
            <person name="Amato P."/>
            <person name="Bringel F."/>
        </authorList>
    </citation>
    <scope>NUCLEOTIDE SEQUENCE</scope>
    <source>
        <strain evidence="8">PDD-24b-2</strain>
    </source>
</reference>
<dbReference type="EMBL" id="JAKWFO010000008">
    <property type="protein sequence ID" value="KAI9634133.1"/>
    <property type="molecule type" value="Genomic_DNA"/>
</dbReference>
<comment type="similarity">
    <text evidence="2">Belongs to the CBF/MAK21 family.</text>
</comment>
<feature type="compositionally biased region" description="Low complexity" evidence="5">
    <location>
        <begin position="30"/>
        <end position="47"/>
    </location>
</feature>
<evidence type="ECO:0000256" key="4">
    <source>
        <dbReference type="ARBA" id="ARBA00023242"/>
    </source>
</evidence>
<organism evidence="8 9">
    <name type="scientific">Dioszegia hungarica</name>
    <dbReference type="NCBI Taxonomy" id="4972"/>
    <lineage>
        <taxon>Eukaryota</taxon>
        <taxon>Fungi</taxon>
        <taxon>Dikarya</taxon>
        <taxon>Basidiomycota</taxon>
        <taxon>Agaricomycotina</taxon>
        <taxon>Tremellomycetes</taxon>
        <taxon>Tremellales</taxon>
        <taxon>Bulleribasidiaceae</taxon>
        <taxon>Dioszegia</taxon>
    </lineage>
</organism>